<dbReference type="InterPro" id="IPR017853">
    <property type="entry name" value="GH"/>
</dbReference>
<sequence>MKTIKEPLFQSFLMGGFEGACHVNGQGRRLDMIRQTQHDLQVQQDYALVKSQGIHTVRDGVRWPLIEKEPGVYDFSSLEPMAAAAQKQGVQVIWTLWHYGWPDDLDIFSPAFVTRFSAFSQAVATFLNPYSDGLPLFTPVNEISYFCWVGGEVGTVHPYAKSRGYEMKLQLVRAALACMDAIWKISPEARFVHVEPLIHVAVPPDRPDLRETAYADHATQFEAYDIMAGLRHPEMGGNVKYLDIIGCNFYHDNQWFCRGAYVPWQEEISDPDWVPLHRLIQQIYLRYQRPIIISETSHYGGNRPAWMRMITREVQQVLSRKIPLLGVCLYPILDRSDWENDDHWHNSGLWDYSPGEEGRHLRVLAPEYKIEIKHAQQLFSQAATNEIPQPSV</sequence>
<protein>
    <recommendedName>
        <fullName evidence="3">Beta-glucosidase</fullName>
    </recommendedName>
</protein>
<organism evidence="1 2">
    <name type="scientific">Adhaeribacter pallidiroseus</name>
    <dbReference type="NCBI Taxonomy" id="2072847"/>
    <lineage>
        <taxon>Bacteria</taxon>
        <taxon>Pseudomonadati</taxon>
        <taxon>Bacteroidota</taxon>
        <taxon>Cytophagia</taxon>
        <taxon>Cytophagales</taxon>
        <taxon>Hymenobacteraceae</taxon>
        <taxon>Adhaeribacter</taxon>
    </lineage>
</organism>
<evidence type="ECO:0000313" key="1">
    <source>
        <dbReference type="EMBL" id="RDC58800.1"/>
    </source>
</evidence>
<dbReference type="Proteomes" id="UP000253919">
    <property type="component" value="Unassembled WGS sequence"/>
</dbReference>
<proteinExistence type="predicted"/>
<name>A0A369Q2W5_9BACT</name>
<comment type="caution">
    <text evidence="1">The sequence shown here is derived from an EMBL/GenBank/DDBJ whole genome shotgun (WGS) entry which is preliminary data.</text>
</comment>
<dbReference type="AlphaFoldDB" id="A0A369Q2W5"/>
<dbReference type="SUPFAM" id="SSF51445">
    <property type="entry name" value="(Trans)glycosidases"/>
    <property type="match status" value="1"/>
</dbReference>
<evidence type="ECO:0000313" key="2">
    <source>
        <dbReference type="Proteomes" id="UP000253919"/>
    </source>
</evidence>
<reference evidence="1 2" key="1">
    <citation type="submission" date="2018-04" db="EMBL/GenBank/DDBJ databases">
        <title>Adhaeribacter sp. HMF7616 genome sequencing and assembly.</title>
        <authorList>
            <person name="Kang H."/>
            <person name="Kang J."/>
            <person name="Cha I."/>
            <person name="Kim H."/>
            <person name="Joh K."/>
        </authorList>
    </citation>
    <scope>NUCLEOTIDE SEQUENCE [LARGE SCALE GENOMIC DNA]</scope>
    <source>
        <strain evidence="1 2">HMF7616</strain>
    </source>
</reference>
<dbReference type="EMBL" id="QASA01000002">
    <property type="protein sequence ID" value="RDC58800.1"/>
    <property type="molecule type" value="Genomic_DNA"/>
</dbReference>
<gene>
    <name evidence="1" type="ORF">AHMF7616_05234</name>
</gene>
<accession>A0A369Q2W5</accession>
<dbReference type="Gene3D" id="3.20.20.80">
    <property type="entry name" value="Glycosidases"/>
    <property type="match status" value="1"/>
</dbReference>
<evidence type="ECO:0008006" key="3">
    <source>
        <dbReference type="Google" id="ProtNLM"/>
    </source>
</evidence>
<keyword evidence="2" id="KW-1185">Reference proteome</keyword>